<dbReference type="Proteomes" id="UP000219215">
    <property type="component" value="Chromosome DPRO"/>
</dbReference>
<gene>
    <name evidence="4" type="primary">bioY</name>
    <name evidence="4" type="ORF">DPRO_2550</name>
</gene>
<feature type="transmembrane region" description="Helical" evidence="3">
    <location>
        <begin position="152"/>
        <end position="177"/>
    </location>
</feature>
<keyword evidence="2" id="KW-0813">Transport</keyword>
<dbReference type="Pfam" id="PF02632">
    <property type="entry name" value="BioY"/>
    <property type="match status" value="1"/>
</dbReference>
<dbReference type="GO" id="GO:0015225">
    <property type="term" value="F:biotin transmembrane transporter activity"/>
    <property type="evidence" value="ECO:0007669"/>
    <property type="project" value="UniProtKB-UniRule"/>
</dbReference>
<dbReference type="PIRSF" id="PIRSF016661">
    <property type="entry name" value="BioY"/>
    <property type="match status" value="1"/>
</dbReference>
<dbReference type="InterPro" id="IPR003784">
    <property type="entry name" value="BioY"/>
</dbReference>
<feature type="transmembrane region" description="Helical" evidence="3">
    <location>
        <begin position="15"/>
        <end position="34"/>
    </location>
</feature>
<evidence type="ECO:0000256" key="2">
    <source>
        <dbReference type="PIRNR" id="PIRNR016661"/>
    </source>
</evidence>
<dbReference type="Gene3D" id="1.10.1760.20">
    <property type="match status" value="1"/>
</dbReference>
<evidence type="ECO:0000313" key="5">
    <source>
        <dbReference type="Proteomes" id="UP000219215"/>
    </source>
</evidence>
<keyword evidence="3" id="KW-0812">Transmembrane</keyword>
<keyword evidence="5" id="KW-1185">Reference proteome</keyword>
<dbReference type="AlphaFoldDB" id="A0A2C8FBC0"/>
<keyword evidence="2" id="KW-1003">Cell membrane</keyword>
<keyword evidence="3" id="KW-1133">Transmembrane helix</keyword>
<organism evidence="4 5">
    <name type="scientific">Pseudodesulfovibrio profundus</name>
    <dbReference type="NCBI Taxonomy" id="57320"/>
    <lineage>
        <taxon>Bacteria</taxon>
        <taxon>Pseudomonadati</taxon>
        <taxon>Thermodesulfobacteriota</taxon>
        <taxon>Desulfovibrionia</taxon>
        <taxon>Desulfovibrionales</taxon>
        <taxon>Desulfovibrionaceae</taxon>
    </lineage>
</organism>
<dbReference type="PANTHER" id="PTHR34295:SF1">
    <property type="entry name" value="BIOTIN TRANSPORTER BIOY"/>
    <property type="match status" value="1"/>
</dbReference>
<evidence type="ECO:0000256" key="3">
    <source>
        <dbReference type="SAM" id="Phobius"/>
    </source>
</evidence>
<comment type="similarity">
    <text evidence="1 2">Belongs to the BioY family.</text>
</comment>
<feature type="transmembrane region" description="Helical" evidence="3">
    <location>
        <begin position="121"/>
        <end position="140"/>
    </location>
</feature>
<dbReference type="PANTHER" id="PTHR34295">
    <property type="entry name" value="BIOTIN TRANSPORTER BIOY"/>
    <property type="match status" value="1"/>
</dbReference>
<keyword evidence="2 3" id="KW-0472">Membrane</keyword>
<evidence type="ECO:0000256" key="1">
    <source>
        <dbReference type="ARBA" id="ARBA00010692"/>
    </source>
</evidence>
<proteinExistence type="inferred from homology"/>
<evidence type="ECO:0000313" key="4">
    <source>
        <dbReference type="EMBL" id="SOB59459.1"/>
    </source>
</evidence>
<name>A0A2C8FBC0_9BACT</name>
<feature type="transmembrane region" description="Helical" evidence="3">
    <location>
        <begin position="88"/>
        <end position="109"/>
    </location>
</feature>
<accession>A0A2C8FBC0</accession>
<comment type="subcellular location">
    <subcellularLocation>
        <location evidence="2">Cell membrane</location>
        <topology evidence="2">Multi-pass membrane protein</topology>
    </subcellularLocation>
</comment>
<dbReference type="EMBL" id="LT907975">
    <property type="protein sequence ID" value="SOB59459.1"/>
    <property type="molecule type" value="Genomic_DNA"/>
</dbReference>
<dbReference type="KEGG" id="pprf:DPRO_2550"/>
<protein>
    <recommendedName>
        <fullName evidence="2">Biotin transporter</fullName>
    </recommendedName>
</protein>
<feature type="transmembrane region" description="Helical" evidence="3">
    <location>
        <begin position="46"/>
        <end position="68"/>
    </location>
</feature>
<reference evidence="5" key="1">
    <citation type="submission" date="2017-09" db="EMBL/GenBank/DDBJ databases">
        <authorList>
            <person name="Regsiter A."/>
            <person name="William W."/>
        </authorList>
    </citation>
    <scope>NUCLEOTIDE SEQUENCE [LARGE SCALE GENOMIC DNA]</scope>
    <source>
        <strain evidence="5">500-1</strain>
    </source>
</reference>
<dbReference type="GO" id="GO:0005886">
    <property type="term" value="C:plasma membrane"/>
    <property type="evidence" value="ECO:0007669"/>
    <property type="project" value="UniProtKB-SubCell"/>
</dbReference>
<sequence length="187" mass="19985">MDNNMSNNSLTDLHQMVWVALMAATVGAGAFLIVPIGPVPVSMQPFFVFLAGFVLGPKRGAMAVALYLLAGTIGLPVFAGGKSGLGHLFGPTGGYLFGFLVAAFVCGLARSEERLITWSKGLACGSAALLILYAVGSTWLKFTLSFDWYKAWMVGVVPFIPWDGLKVGIALLCCRYLTKYNLLPGQR</sequence>